<reference evidence="3 4" key="1">
    <citation type="journal article" date="2020" name="Microorganisms">
        <title>Osmotic Adaptation and Compatible Solute Biosynthesis of Phototrophic Bacteria as Revealed from Genome Analyses.</title>
        <authorList>
            <person name="Imhoff J.F."/>
            <person name="Rahn T."/>
            <person name="Kunzel S."/>
            <person name="Keller A."/>
            <person name="Neulinger S.C."/>
        </authorList>
    </citation>
    <scope>NUCLEOTIDE SEQUENCE [LARGE SCALE GENOMIC DNA]</scope>
    <source>
        <strain evidence="3 4">DSM 9895</strain>
    </source>
</reference>
<accession>A0ABS1DKZ4</accession>
<dbReference type="EMBL" id="NRRL01000071">
    <property type="protein sequence ID" value="MBK1670025.1"/>
    <property type="molecule type" value="Genomic_DNA"/>
</dbReference>
<proteinExistence type="predicted"/>
<dbReference type="SUPFAM" id="SSF56672">
    <property type="entry name" value="DNA/RNA polymerases"/>
    <property type="match status" value="1"/>
</dbReference>
<feature type="region of interest" description="Disordered" evidence="1">
    <location>
        <begin position="205"/>
        <end position="235"/>
    </location>
</feature>
<dbReference type="RefSeq" id="WP_200342370.1">
    <property type="nucleotide sequence ID" value="NZ_NRRL01000071.1"/>
</dbReference>
<dbReference type="InterPro" id="IPR000477">
    <property type="entry name" value="RT_dom"/>
</dbReference>
<dbReference type="Pfam" id="PF00078">
    <property type="entry name" value="RVT_1"/>
    <property type="match status" value="1"/>
</dbReference>
<organism evidence="3 4">
    <name type="scientific">Rhodovibrio sodomensis</name>
    <dbReference type="NCBI Taxonomy" id="1088"/>
    <lineage>
        <taxon>Bacteria</taxon>
        <taxon>Pseudomonadati</taxon>
        <taxon>Pseudomonadota</taxon>
        <taxon>Alphaproteobacteria</taxon>
        <taxon>Rhodospirillales</taxon>
        <taxon>Rhodovibrionaceae</taxon>
        <taxon>Rhodovibrio</taxon>
    </lineage>
</organism>
<comment type="caution">
    <text evidence="3">The sequence shown here is derived from an EMBL/GenBank/DDBJ whole genome shotgun (WGS) entry which is preliminary data.</text>
</comment>
<protein>
    <recommendedName>
        <fullName evidence="2">Reverse transcriptase domain-containing protein</fullName>
    </recommendedName>
</protein>
<gene>
    <name evidence="3" type="ORF">CKO28_18485</name>
</gene>
<sequence>MWDTPNIRDKATGVAGTLPNVAPAGLLRAADAAAAQLESVEDAAVHGRQRAARGRAYTYLASYAAKKVALARAAARKHKAITEGELDREAQRLSPWRDCGEPIGYYEKPKPEGGTRPITTFGYRRTALQILVDDALKALGRRTAFDFARSGGGPMAVYNEVADLHAQGYIWFVTADIADCFGSLGHDGLKRVLPLPNTVVETVIGNGRQGSAHSPDTGGDTGAHRDRPGRGIPQGAVCSSEVAGIAIGRVVEKVAPCGRALLYGDDLLIPTASKSQAKVTRKALAQALAEDPVGPVGLRSAHVKDLQIKGVDFIGRRYEQASEFWGGFFRCRPSNKAFHRFMDRAARLGANAHPEPRDEKIDIYASRWGKSFPNWHKPLPADAMFVVTIQRAKEKADNLAHQGT</sequence>
<evidence type="ECO:0000256" key="1">
    <source>
        <dbReference type="SAM" id="MobiDB-lite"/>
    </source>
</evidence>
<name>A0ABS1DKZ4_9PROT</name>
<evidence type="ECO:0000313" key="3">
    <source>
        <dbReference type="EMBL" id="MBK1670025.1"/>
    </source>
</evidence>
<keyword evidence="4" id="KW-1185">Reference proteome</keyword>
<dbReference type="InterPro" id="IPR043502">
    <property type="entry name" value="DNA/RNA_pol_sf"/>
</dbReference>
<evidence type="ECO:0000313" key="4">
    <source>
        <dbReference type="Proteomes" id="UP001296873"/>
    </source>
</evidence>
<feature type="domain" description="Reverse transcriptase" evidence="2">
    <location>
        <begin position="89"/>
        <end position="330"/>
    </location>
</feature>
<dbReference type="PROSITE" id="PS50878">
    <property type="entry name" value="RT_POL"/>
    <property type="match status" value="1"/>
</dbReference>
<dbReference type="Proteomes" id="UP001296873">
    <property type="component" value="Unassembled WGS sequence"/>
</dbReference>
<evidence type="ECO:0000259" key="2">
    <source>
        <dbReference type="PROSITE" id="PS50878"/>
    </source>
</evidence>